<keyword evidence="4" id="KW-1185">Reference proteome</keyword>
<name>A0A9N9T2Y8_DIABA</name>
<feature type="region of interest" description="Disordered" evidence="1">
    <location>
        <begin position="81"/>
        <end position="106"/>
    </location>
</feature>
<gene>
    <name evidence="3" type="ORF">DIABBA_LOCUS7849</name>
</gene>
<dbReference type="OrthoDB" id="10462501at2759"/>
<sequence length="116" mass="12498">MRITILFVVFSIAGIYAFTEDETKQIRNICLNRIGKEANLKGKRGDEGFSGMPGWPAPPGFPGPKGQSGIIPKYMISEHGMPGLRGEKGDPGLPGPIGPPGQKGDCRCLRGYQQLK</sequence>
<proteinExistence type="predicted"/>
<dbReference type="AlphaFoldDB" id="A0A9N9T2Y8"/>
<protein>
    <submittedName>
        <fullName evidence="3">Uncharacterized protein</fullName>
    </submittedName>
</protein>
<dbReference type="Proteomes" id="UP001153709">
    <property type="component" value="Chromosome 5"/>
</dbReference>
<evidence type="ECO:0000256" key="2">
    <source>
        <dbReference type="SAM" id="SignalP"/>
    </source>
</evidence>
<feature type="region of interest" description="Disordered" evidence="1">
    <location>
        <begin position="42"/>
        <end position="69"/>
    </location>
</feature>
<feature type="signal peptide" evidence="2">
    <location>
        <begin position="1"/>
        <end position="17"/>
    </location>
</feature>
<dbReference type="EMBL" id="OU898280">
    <property type="protein sequence ID" value="CAG9834555.1"/>
    <property type="molecule type" value="Genomic_DNA"/>
</dbReference>
<reference evidence="3" key="1">
    <citation type="submission" date="2022-01" db="EMBL/GenBank/DDBJ databases">
        <authorList>
            <person name="King R."/>
        </authorList>
    </citation>
    <scope>NUCLEOTIDE SEQUENCE</scope>
</reference>
<accession>A0A9N9T2Y8</accession>
<feature type="chain" id="PRO_5040462695" evidence="2">
    <location>
        <begin position="18"/>
        <end position="116"/>
    </location>
</feature>
<evidence type="ECO:0000256" key="1">
    <source>
        <dbReference type="SAM" id="MobiDB-lite"/>
    </source>
</evidence>
<evidence type="ECO:0000313" key="4">
    <source>
        <dbReference type="Proteomes" id="UP001153709"/>
    </source>
</evidence>
<evidence type="ECO:0000313" key="3">
    <source>
        <dbReference type="EMBL" id="CAG9834555.1"/>
    </source>
</evidence>
<organism evidence="3 4">
    <name type="scientific">Diabrotica balteata</name>
    <name type="common">Banded cucumber beetle</name>
    <dbReference type="NCBI Taxonomy" id="107213"/>
    <lineage>
        <taxon>Eukaryota</taxon>
        <taxon>Metazoa</taxon>
        <taxon>Ecdysozoa</taxon>
        <taxon>Arthropoda</taxon>
        <taxon>Hexapoda</taxon>
        <taxon>Insecta</taxon>
        <taxon>Pterygota</taxon>
        <taxon>Neoptera</taxon>
        <taxon>Endopterygota</taxon>
        <taxon>Coleoptera</taxon>
        <taxon>Polyphaga</taxon>
        <taxon>Cucujiformia</taxon>
        <taxon>Chrysomeloidea</taxon>
        <taxon>Chrysomelidae</taxon>
        <taxon>Galerucinae</taxon>
        <taxon>Diabroticina</taxon>
        <taxon>Diabroticites</taxon>
        <taxon>Diabrotica</taxon>
    </lineage>
</organism>
<keyword evidence="2" id="KW-0732">Signal</keyword>